<gene>
    <name evidence="8" type="ORF">CCR87_04145</name>
</gene>
<dbReference type="PANTHER" id="PTHR35535:SF1">
    <property type="entry name" value="HEAT SHOCK PROTEIN HSLJ"/>
    <property type="match status" value="1"/>
</dbReference>
<feature type="chain" id="PRO_5038025180" description="META domain-containing protein" evidence="5">
    <location>
        <begin position="27"/>
        <end position="413"/>
    </location>
</feature>
<feature type="signal peptide" evidence="5">
    <location>
        <begin position="1"/>
        <end position="26"/>
    </location>
</feature>
<name>A0A934TK62_9RHOB</name>
<dbReference type="Pfam" id="PF03724">
    <property type="entry name" value="META"/>
    <property type="match status" value="1"/>
</dbReference>
<keyword evidence="4" id="KW-0449">Lipoprotein</keyword>
<dbReference type="InterPro" id="IPR053147">
    <property type="entry name" value="Hsp_HslJ-like"/>
</dbReference>
<dbReference type="AlphaFoldDB" id="A0A934TK62"/>
<keyword evidence="1 5" id="KW-0732">Signal</keyword>
<dbReference type="EMBL" id="NHSD01000135">
    <property type="protein sequence ID" value="MBK5926553.1"/>
    <property type="molecule type" value="Genomic_DNA"/>
</dbReference>
<organism evidence="8 9">
    <name type="scientific">Rhodobaculum claviforme</name>
    <dbReference type="NCBI Taxonomy" id="1549854"/>
    <lineage>
        <taxon>Bacteria</taxon>
        <taxon>Pseudomonadati</taxon>
        <taxon>Pseudomonadota</taxon>
        <taxon>Alphaproteobacteria</taxon>
        <taxon>Rhodobacterales</taxon>
        <taxon>Paracoccaceae</taxon>
        <taxon>Rhodobaculum</taxon>
    </lineage>
</organism>
<feature type="domain" description="DUF306" evidence="6">
    <location>
        <begin position="303"/>
        <end position="402"/>
    </location>
</feature>
<feature type="domain" description="C-type lysozyme inhibitor" evidence="7">
    <location>
        <begin position="133"/>
        <end position="195"/>
    </location>
</feature>
<dbReference type="InterPro" id="IPR038670">
    <property type="entry name" value="HslJ-like_sf"/>
</dbReference>
<sequence>MRQIRLHAPLATPVILAVLLASPALAREISGTLGYPERIALPPGAEVALEVRDPSGAVVAETLFATEGRQVPLDFALSVPDGIDLTLRAAVFEGGRPLRKTDPVPVAGGDADLVLGELRLLPHMAMGFATHLRCGPEAVTLGFVGDIARLRTADGVIDLRPVPAASGARFEAEGDPGTWVWSRGSAAMVSIGGEELPECLPAVSVPDRPFRAYGHEPAWAVTLDADTLRLTLDFGARVLDWPAPEARAIPQGGALFATDGLEMAVQRGICRDIATGMPHPFNVTVTHDETTLSGCGGAPGDLLSAQTWQLTDIAGTPLPEGVRVLRMAFDGDRMALSAPCNQAFGPYALTGEGLGFGPIGATQMMCDPAAMEAEAALFTALAGVDRFDITDAGALHLIAADAVVVRAAPLSDE</sequence>
<comment type="caution">
    <text evidence="8">The sequence shown here is derived from an EMBL/GenBank/DDBJ whole genome shotgun (WGS) entry which is preliminary data.</text>
</comment>
<dbReference type="SUPFAM" id="SSF141488">
    <property type="entry name" value="YdhA-like"/>
    <property type="match status" value="1"/>
</dbReference>
<keyword evidence="2" id="KW-0472">Membrane</keyword>
<dbReference type="Gene3D" id="2.40.128.270">
    <property type="match status" value="1"/>
</dbReference>
<evidence type="ECO:0000259" key="6">
    <source>
        <dbReference type="Pfam" id="PF03724"/>
    </source>
</evidence>
<evidence type="ECO:0000256" key="4">
    <source>
        <dbReference type="ARBA" id="ARBA00023288"/>
    </source>
</evidence>
<evidence type="ECO:0000313" key="8">
    <source>
        <dbReference type="EMBL" id="MBK5926553.1"/>
    </source>
</evidence>
<evidence type="ECO:0000259" key="7">
    <source>
        <dbReference type="Pfam" id="PF09864"/>
    </source>
</evidence>
<dbReference type="InterPro" id="IPR039366">
    <property type="entry name" value="Pilotin"/>
</dbReference>
<dbReference type="Pfam" id="PF09864">
    <property type="entry name" value="MliC"/>
    <property type="match status" value="1"/>
</dbReference>
<evidence type="ECO:0000256" key="2">
    <source>
        <dbReference type="ARBA" id="ARBA00023136"/>
    </source>
</evidence>
<keyword evidence="3" id="KW-0564">Palmitate</keyword>
<reference evidence="8" key="2">
    <citation type="journal article" date="2020" name="Microorganisms">
        <title>Osmotic Adaptation and Compatible Solute Biosynthesis of Phototrophic Bacteria as Revealed from Genome Analyses.</title>
        <authorList>
            <person name="Imhoff J.F."/>
            <person name="Rahn T."/>
            <person name="Kunzel S."/>
            <person name="Keller A."/>
            <person name="Neulinger S.C."/>
        </authorList>
    </citation>
    <scope>NUCLEOTIDE SEQUENCE</scope>
    <source>
        <strain evidence="8">LMG 28126</strain>
    </source>
</reference>
<dbReference type="PANTHER" id="PTHR35535">
    <property type="entry name" value="HEAT SHOCK PROTEIN HSLJ"/>
    <property type="match status" value="1"/>
</dbReference>
<keyword evidence="9" id="KW-1185">Reference proteome</keyword>
<accession>A0A934TK62</accession>
<evidence type="ECO:0008006" key="10">
    <source>
        <dbReference type="Google" id="ProtNLM"/>
    </source>
</evidence>
<evidence type="ECO:0000256" key="5">
    <source>
        <dbReference type="SAM" id="SignalP"/>
    </source>
</evidence>
<evidence type="ECO:0000256" key="1">
    <source>
        <dbReference type="ARBA" id="ARBA00022729"/>
    </source>
</evidence>
<evidence type="ECO:0000313" key="9">
    <source>
        <dbReference type="Proteomes" id="UP000706333"/>
    </source>
</evidence>
<dbReference type="InterPro" id="IPR018660">
    <property type="entry name" value="MliC"/>
</dbReference>
<dbReference type="InterPro" id="IPR005184">
    <property type="entry name" value="DUF306_Meta_HslJ"/>
</dbReference>
<proteinExistence type="predicted"/>
<dbReference type="Proteomes" id="UP000706333">
    <property type="component" value="Unassembled WGS sequence"/>
</dbReference>
<reference evidence="8" key="1">
    <citation type="submission" date="2017-05" db="EMBL/GenBank/DDBJ databases">
        <authorList>
            <person name="Imhoff J.F."/>
            <person name="Rahn T."/>
            <person name="Kuenzel S."/>
            <person name="Neulinger S.C."/>
        </authorList>
    </citation>
    <scope>NUCLEOTIDE SEQUENCE</scope>
    <source>
        <strain evidence="8">LMG 28126</strain>
    </source>
</reference>
<dbReference type="Gene3D" id="2.40.128.200">
    <property type="match status" value="1"/>
</dbReference>
<protein>
    <recommendedName>
        <fullName evidence="10">META domain-containing protein</fullName>
    </recommendedName>
</protein>
<dbReference type="RefSeq" id="WP_201156321.1">
    <property type="nucleotide sequence ID" value="NZ_NHSD01000135.1"/>
</dbReference>
<dbReference type="InterPro" id="IPR036328">
    <property type="entry name" value="MliC_sf"/>
</dbReference>
<evidence type="ECO:0000256" key="3">
    <source>
        <dbReference type="ARBA" id="ARBA00023139"/>
    </source>
</evidence>
<dbReference type="Pfam" id="PF09619">
    <property type="entry name" value="YscW"/>
    <property type="match status" value="1"/>
</dbReference>